<organism evidence="1 2">
    <name type="scientific">Mytilus galloprovincialis</name>
    <name type="common">Mediterranean mussel</name>
    <dbReference type="NCBI Taxonomy" id="29158"/>
    <lineage>
        <taxon>Eukaryota</taxon>
        <taxon>Metazoa</taxon>
        <taxon>Spiralia</taxon>
        <taxon>Lophotrochozoa</taxon>
        <taxon>Mollusca</taxon>
        <taxon>Bivalvia</taxon>
        <taxon>Autobranchia</taxon>
        <taxon>Pteriomorphia</taxon>
        <taxon>Mytilida</taxon>
        <taxon>Mytiloidea</taxon>
        <taxon>Mytilidae</taxon>
        <taxon>Mytilinae</taxon>
        <taxon>Mytilus</taxon>
    </lineage>
</organism>
<gene>
    <name evidence="1" type="ORF">MGAL_10B041786</name>
</gene>
<comment type="caution">
    <text evidence="1">The sequence shown here is derived from an EMBL/GenBank/DDBJ whole genome shotgun (WGS) entry which is preliminary data.</text>
</comment>
<reference evidence="1" key="1">
    <citation type="submission" date="2018-11" db="EMBL/GenBank/DDBJ databases">
        <authorList>
            <person name="Alioto T."/>
            <person name="Alioto T."/>
        </authorList>
    </citation>
    <scope>NUCLEOTIDE SEQUENCE</scope>
</reference>
<keyword evidence="2" id="KW-1185">Reference proteome</keyword>
<evidence type="ECO:0000313" key="2">
    <source>
        <dbReference type="Proteomes" id="UP000596742"/>
    </source>
</evidence>
<dbReference type="EMBL" id="UYJE01005904">
    <property type="protein sequence ID" value="VDI41493.1"/>
    <property type="molecule type" value="Genomic_DNA"/>
</dbReference>
<accession>A0A8B6EXG9</accession>
<dbReference type="Proteomes" id="UP000596742">
    <property type="component" value="Unassembled WGS sequence"/>
</dbReference>
<proteinExistence type="predicted"/>
<protein>
    <submittedName>
        <fullName evidence="1">Uncharacterized protein</fullName>
    </submittedName>
</protein>
<sequence length="87" mass="9803">MKNILIHKRDVTSNSNVSISVKEFQFLHCHRISLNIVSVVGSACLCGDHGGQCGRIFCPTAFGFYKDYRQHADCHYAEFCCLPSTYI</sequence>
<name>A0A8B6EXG9_MYTGA</name>
<dbReference type="AlphaFoldDB" id="A0A8B6EXG9"/>
<evidence type="ECO:0000313" key="1">
    <source>
        <dbReference type="EMBL" id="VDI41493.1"/>
    </source>
</evidence>